<feature type="domain" description="DUF6513" evidence="1">
    <location>
        <begin position="4"/>
        <end position="86"/>
    </location>
</feature>
<dbReference type="AlphaFoldDB" id="X1M3S5"/>
<evidence type="ECO:0000259" key="1">
    <source>
        <dbReference type="Pfam" id="PF20123"/>
    </source>
</evidence>
<name>X1M3S5_9ZZZZ</name>
<comment type="caution">
    <text evidence="2">The sequence shown here is derived from an EMBL/GenBank/DDBJ whole genome shotgun (WGS) entry which is preliminary data.</text>
</comment>
<dbReference type="Pfam" id="PF20123">
    <property type="entry name" value="DUF6513"/>
    <property type="match status" value="1"/>
</dbReference>
<dbReference type="InterPro" id="IPR045406">
    <property type="entry name" value="DUF6513"/>
</dbReference>
<protein>
    <recommendedName>
        <fullName evidence="1">DUF6513 domain-containing protein</fullName>
    </recommendedName>
</protein>
<accession>X1M3S5</accession>
<reference evidence="2" key="1">
    <citation type="journal article" date="2014" name="Front. Microbiol.">
        <title>High frequency of phylogenetically diverse reductive dehalogenase-homologous genes in deep subseafloor sedimentary metagenomes.</title>
        <authorList>
            <person name="Kawai M."/>
            <person name="Futagami T."/>
            <person name="Toyoda A."/>
            <person name="Takaki Y."/>
            <person name="Nishi S."/>
            <person name="Hori S."/>
            <person name="Arai W."/>
            <person name="Tsubouchi T."/>
            <person name="Morono Y."/>
            <person name="Uchiyama I."/>
            <person name="Ito T."/>
            <person name="Fujiyama A."/>
            <person name="Inagaki F."/>
            <person name="Takami H."/>
        </authorList>
    </citation>
    <scope>NUCLEOTIDE SEQUENCE</scope>
    <source>
        <strain evidence="2">Expedition CK06-06</strain>
    </source>
</reference>
<sequence>MGKKILLVTAELAEKLVRRYAAESSLASDVKVLPISVASFMTSELLINELKKIKLNDLSMILVPGLVRSDLERVEEELGLPTFKGSKYAADIPLVLDNLDKIELSKENPACELLNSDIKASIEKQLKMAEEVAKEKLSEPHNFLRTLPALVNIPPFSMMALAFSETFSAIFLPCILRT</sequence>
<dbReference type="EMBL" id="BARV01016377">
    <property type="protein sequence ID" value="GAI26262.1"/>
    <property type="molecule type" value="Genomic_DNA"/>
</dbReference>
<organism evidence="2">
    <name type="scientific">marine sediment metagenome</name>
    <dbReference type="NCBI Taxonomy" id="412755"/>
    <lineage>
        <taxon>unclassified sequences</taxon>
        <taxon>metagenomes</taxon>
        <taxon>ecological metagenomes</taxon>
    </lineage>
</organism>
<gene>
    <name evidence="2" type="ORF">S06H3_28116</name>
</gene>
<evidence type="ECO:0000313" key="2">
    <source>
        <dbReference type="EMBL" id="GAI26262.1"/>
    </source>
</evidence>
<proteinExistence type="predicted"/>